<sequence length="581" mass="65855">MNNASEHLHQRVIHHLSTIYDGIVEPDDMESLAQAAIDTMRVNDVETSPEAFINHWDEQDVILITYGDSLISDAKKPLQELHGFMQEHCKGYINGVHVLPFFPYSSDDGFAVIDYSSVNESLGDWCDIEALSSDYRVMADLVINHCSSRSAWFQNFIKCDGPGHDFFYTASPDDDLSQVVRPRTSPLLRETETLKGTQHVWCTFSHDQVDLDFRNTKVLLTFISIIRQYLDSGVNLFRLDAVAFLWKEVGSTSINLPKTHEVIRLLRCLIEHAQPDAVVITETNIPNQQNLSYFGNANEAHCIYNFSLPPLLLNTLVTGNCRYLKQWLMSMPPARNGTAYFNFIASHDGIGLRPAEGLLNDEEINQLVNTMSSFGGCVSWRNAENGQRKPYEINIALYDALQGTVNGPDRWGEDRFMCAHAIMFALEGIPGLYIHSLLATGNDYEKLENTQHNRSINRHRWQIEDLTSQLARSHTQHAKVLARMKHLLALRIKQKAFHPNATQFTLQLGGQLFGIWRQSLDREQSVFSVSNVSDQEQVLNLADINLIDLQSWVDLISNSTIDVSAGTMILAPYQTVWITNR</sequence>
<keyword evidence="1" id="KW-0328">Glycosyltransferase</keyword>
<dbReference type="InterPro" id="IPR016377">
    <property type="entry name" value="Sucrose_GGa_phosphorylase-rel"/>
</dbReference>
<dbReference type="GO" id="GO:0016757">
    <property type="term" value="F:glycosyltransferase activity"/>
    <property type="evidence" value="ECO:0007669"/>
    <property type="project" value="UniProtKB-KW"/>
</dbReference>
<dbReference type="PANTHER" id="PTHR38784:SF1">
    <property type="entry name" value="SUCROSE PHOSPHORYLASE"/>
    <property type="match status" value="1"/>
</dbReference>
<dbReference type="InterPro" id="IPR006047">
    <property type="entry name" value="GH13_cat_dom"/>
</dbReference>
<feature type="binding site" evidence="3">
    <location>
        <position position="107"/>
    </location>
    <ligand>
        <name>substrate</name>
    </ligand>
</feature>
<comment type="caution">
    <text evidence="5">The sequence shown here is derived from an EMBL/GenBank/DDBJ whole genome shotgun (WGS) entry which is preliminary data.</text>
</comment>
<feature type="binding site" evidence="3">
    <location>
        <begin position="347"/>
        <end position="348"/>
    </location>
    <ligand>
        <name>substrate</name>
    </ligand>
</feature>
<feature type="binding site" evidence="3">
    <location>
        <begin position="238"/>
        <end position="240"/>
    </location>
    <ligand>
        <name>substrate</name>
    </ligand>
</feature>
<gene>
    <name evidence="5" type="ORF">NAF29_06145</name>
</gene>
<dbReference type="Pfam" id="PF00128">
    <property type="entry name" value="Alpha-amylase"/>
    <property type="match status" value="1"/>
</dbReference>
<dbReference type="Proteomes" id="UP001165393">
    <property type="component" value="Unassembled WGS sequence"/>
</dbReference>
<evidence type="ECO:0000256" key="1">
    <source>
        <dbReference type="ARBA" id="ARBA00022676"/>
    </source>
</evidence>
<dbReference type="Gene3D" id="2.60.40.1180">
    <property type="entry name" value="Golgi alpha-mannosidase II"/>
    <property type="match status" value="1"/>
</dbReference>
<accession>A0AA41W629</accession>
<evidence type="ECO:0000256" key="2">
    <source>
        <dbReference type="ARBA" id="ARBA00022679"/>
    </source>
</evidence>
<evidence type="ECO:0000313" key="5">
    <source>
        <dbReference type="EMBL" id="MCM2679258.1"/>
    </source>
</evidence>
<dbReference type="GO" id="GO:0005975">
    <property type="term" value="P:carbohydrate metabolic process"/>
    <property type="evidence" value="ECO:0007669"/>
    <property type="project" value="InterPro"/>
</dbReference>
<dbReference type="InterPro" id="IPR017853">
    <property type="entry name" value="GH"/>
</dbReference>
<feature type="binding site" evidence="3">
    <location>
        <position position="454"/>
    </location>
    <ligand>
        <name>substrate</name>
    </ligand>
</feature>
<dbReference type="PIRSF" id="PIRSF003059">
    <property type="entry name" value="Sucrose_phosphorylase"/>
    <property type="match status" value="1"/>
</dbReference>
<feature type="domain" description="Glycosyl hydrolase family 13 catalytic" evidence="4">
    <location>
        <begin position="46"/>
        <end position="427"/>
    </location>
</feature>
<dbReference type="AlphaFoldDB" id="A0AA41W629"/>
<dbReference type="SUPFAM" id="SSF51445">
    <property type="entry name" value="(Trans)glycosidases"/>
    <property type="match status" value="1"/>
</dbReference>
<dbReference type="Gene3D" id="3.90.400.10">
    <property type="entry name" value="Oligo-1,6-glucosidase, Domain 2"/>
    <property type="match status" value="1"/>
</dbReference>
<dbReference type="RefSeq" id="WP_251260613.1">
    <property type="nucleotide sequence ID" value="NZ_JAMQGP010000002.1"/>
</dbReference>
<proteinExistence type="predicted"/>
<dbReference type="InterPro" id="IPR033746">
    <property type="entry name" value="GGa_phosphorylase"/>
</dbReference>
<dbReference type="EMBL" id="JAMQGP010000002">
    <property type="protein sequence ID" value="MCM2679258.1"/>
    <property type="molecule type" value="Genomic_DNA"/>
</dbReference>
<evidence type="ECO:0000256" key="3">
    <source>
        <dbReference type="PIRSR" id="PIRSR003059-2"/>
    </source>
</evidence>
<dbReference type="PANTHER" id="PTHR38784">
    <property type="entry name" value="SUCROSE PHOSPHORYLASE"/>
    <property type="match status" value="1"/>
</dbReference>
<protein>
    <submittedName>
        <fullName evidence="5">Sugar phosphorylase</fullName>
    </submittedName>
</protein>
<evidence type="ECO:0000313" key="6">
    <source>
        <dbReference type="Proteomes" id="UP001165393"/>
    </source>
</evidence>
<dbReference type="CDD" id="cd11356">
    <property type="entry name" value="AmyAc_Sucrose_phosphorylase-like_1"/>
    <property type="match status" value="1"/>
</dbReference>
<reference evidence="5 6" key="1">
    <citation type="journal article" date="2013" name="Antonie Van Leeuwenhoek">
        <title>Echinimonas agarilytica gen. nov., sp. nov., a new gammaproteobacterium isolated from the sea urchin Strongylocentrotus intermedius.</title>
        <authorList>
            <person name="Nedashkovskaya O.I."/>
            <person name="Stenkova A.M."/>
            <person name="Zhukova N.V."/>
            <person name="Van Trappen S."/>
            <person name="Lee J.S."/>
            <person name="Kim S.B."/>
        </authorList>
    </citation>
    <scope>NUCLEOTIDE SEQUENCE [LARGE SCALE GENOMIC DNA]</scope>
    <source>
        <strain evidence="5 6">KMM 6351</strain>
    </source>
</reference>
<dbReference type="Gene3D" id="3.20.20.80">
    <property type="entry name" value="Glycosidases"/>
    <property type="match status" value="1"/>
</dbReference>
<name>A0AA41W629_9GAMM</name>
<feature type="binding site" evidence="3">
    <location>
        <position position="145"/>
    </location>
    <ligand>
        <name>substrate</name>
    </ligand>
</feature>
<evidence type="ECO:0000259" key="4">
    <source>
        <dbReference type="SMART" id="SM00642"/>
    </source>
</evidence>
<dbReference type="InterPro" id="IPR013780">
    <property type="entry name" value="Glyco_hydro_b"/>
</dbReference>
<dbReference type="InterPro" id="IPR045857">
    <property type="entry name" value="O16G_dom_2"/>
</dbReference>
<keyword evidence="2" id="KW-0808">Transferase</keyword>
<organism evidence="5 6">
    <name type="scientific">Echinimonas agarilytica</name>
    <dbReference type="NCBI Taxonomy" id="1215918"/>
    <lineage>
        <taxon>Bacteria</taxon>
        <taxon>Pseudomonadati</taxon>
        <taxon>Pseudomonadota</taxon>
        <taxon>Gammaproteobacteria</taxon>
        <taxon>Alteromonadales</taxon>
        <taxon>Echinimonadaceae</taxon>
        <taxon>Echinimonas</taxon>
    </lineage>
</organism>
<keyword evidence="6" id="KW-1185">Reference proteome</keyword>
<dbReference type="SMART" id="SM00642">
    <property type="entry name" value="Aamy"/>
    <property type="match status" value="1"/>
</dbReference>